<protein>
    <recommendedName>
        <fullName evidence="3">Nucleotidyl transferase AbiEii/AbiGii toxin family protein</fullName>
    </recommendedName>
</protein>
<evidence type="ECO:0008006" key="3">
    <source>
        <dbReference type="Google" id="ProtNLM"/>
    </source>
</evidence>
<dbReference type="AlphaFoldDB" id="A0A1F4R8N3"/>
<dbReference type="Gene3D" id="3.10.450.620">
    <property type="entry name" value="JHP933, nucleotidyltransferase-like core domain"/>
    <property type="match status" value="1"/>
</dbReference>
<dbReference type="EMBL" id="METP01000050">
    <property type="protein sequence ID" value="OGC04486.1"/>
    <property type="molecule type" value="Genomic_DNA"/>
</dbReference>
<comment type="caution">
    <text evidence="1">The sequence shown here is derived from an EMBL/GenBank/DDBJ whole genome shotgun (WGS) entry which is preliminary data.</text>
</comment>
<accession>A0A1F4R8N3</accession>
<evidence type="ECO:0000313" key="1">
    <source>
        <dbReference type="EMBL" id="OGC04486.1"/>
    </source>
</evidence>
<name>A0A1F4R8N3_UNCSA</name>
<gene>
    <name evidence="1" type="ORF">A3H38_02165</name>
</gene>
<dbReference type="InterPro" id="IPR014942">
    <property type="entry name" value="AbiEii"/>
</dbReference>
<evidence type="ECO:0000313" key="2">
    <source>
        <dbReference type="Proteomes" id="UP000176938"/>
    </source>
</evidence>
<proteinExistence type="predicted"/>
<reference evidence="1 2" key="1">
    <citation type="journal article" date="2016" name="Nat. Commun.">
        <title>Thousands of microbial genomes shed light on interconnected biogeochemical processes in an aquifer system.</title>
        <authorList>
            <person name="Anantharaman K."/>
            <person name="Brown C.T."/>
            <person name="Hug L.A."/>
            <person name="Sharon I."/>
            <person name="Castelle C.J."/>
            <person name="Probst A.J."/>
            <person name="Thomas B.C."/>
            <person name="Singh A."/>
            <person name="Wilkins M.J."/>
            <person name="Karaoz U."/>
            <person name="Brodie E.L."/>
            <person name="Williams K.H."/>
            <person name="Hubbard S.S."/>
            <person name="Banfield J.F."/>
        </authorList>
    </citation>
    <scope>NUCLEOTIDE SEQUENCE [LARGE SCALE GENOMIC DNA]</scope>
</reference>
<organism evidence="1 2">
    <name type="scientific">candidate division WOR-1 bacterium RIFCSPLOWO2_02_FULL_46_20</name>
    <dbReference type="NCBI Taxonomy" id="1802567"/>
    <lineage>
        <taxon>Bacteria</taxon>
        <taxon>Bacillati</taxon>
        <taxon>Saganbacteria</taxon>
    </lineage>
</organism>
<sequence length="266" mass="30693">MKRNELIKRSMEEGLPPKILEKEELQIYILSELFSLPEATLLTFQGGTCLRLIYNGVRYSEDLDFVTTARPQDIKNIYTNLSRSLPRLEPLFESKLKLVEQKESKTFYRFKVHNQKTSPPESFFVSLEFACYPAYTLNIAPLKPQKELPGLPPVLVRAESLEEILADKLCAIGGRKFCKGRDIFDLWLLKQKNILLKPELLAKKLKDYSVSINDLKKGLALASIENVKSEMERFLPLKYRRQFESDNYQVVLSEAKTLIEKGIKSL</sequence>
<dbReference type="Pfam" id="PF08843">
    <property type="entry name" value="AbiEii"/>
    <property type="match status" value="1"/>
</dbReference>
<dbReference type="Proteomes" id="UP000176938">
    <property type="component" value="Unassembled WGS sequence"/>
</dbReference>